<reference evidence="3 4" key="1">
    <citation type="submission" date="2019-03" db="EMBL/GenBank/DDBJ databases">
        <title>Genome sequence of Lentibacillus salicampi ATCC BAA-719.</title>
        <authorList>
            <person name="Maclea K.S."/>
            <person name="Simoes Junior M."/>
        </authorList>
    </citation>
    <scope>NUCLEOTIDE SEQUENCE [LARGE SCALE GENOMIC DNA]</scope>
    <source>
        <strain evidence="3 4">ATCC BAA-719</strain>
    </source>
</reference>
<sequence>MRKLMKFGCLGFIGILAIIIIAVLAFGGGETDDTTSNNTTQTEDSGGNSADEDTTSSGNTEEENAEEGDSGEASETEDDSTITGEEFEQISNGMTYEEVVEIIGSEGTVQSETGEEGSQFHTIIYSWDGADGWGANAMLTFQDGLLQSKAQAGVGNGSEADVTITIDEFNQLENGMTTDQVFEIIGGEGEITSQTGEEGSQYHTVTYTYYGESGLGSNATLMFQGCIWQNKST</sequence>
<dbReference type="EMBL" id="SRHY01000001">
    <property type="protein sequence ID" value="TFJ94341.1"/>
    <property type="molecule type" value="Genomic_DNA"/>
</dbReference>
<evidence type="ECO:0000313" key="3">
    <source>
        <dbReference type="EMBL" id="TFJ94341.1"/>
    </source>
</evidence>
<organism evidence="3 4">
    <name type="scientific">Lentibacillus salicampi</name>
    <dbReference type="NCBI Taxonomy" id="175306"/>
    <lineage>
        <taxon>Bacteria</taxon>
        <taxon>Bacillati</taxon>
        <taxon>Bacillota</taxon>
        <taxon>Bacilli</taxon>
        <taxon>Bacillales</taxon>
        <taxon>Bacillaceae</taxon>
        <taxon>Lentibacillus</taxon>
    </lineage>
</organism>
<dbReference type="Gene3D" id="3.30.1450.10">
    <property type="match status" value="2"/>
</dbReference>
<proteinExistence type="predicted"/>
<evidence type="ECO:0000313" key="4">
    <source>
        <dbReference type="Proteomes" id="UP000298484"/>
    </source>
</evidence>
<feature type="compositionally biased region" description="Acidic residues" evidence="2">
    <location>
        <begin position="50"/>
        <end position="88"/>
    </location>
</feature>
<evidence type="ECO:0000256" key="2">
    <source>
        <dbReference type="SAM" id="MobiDB-lite"/>
    </source>
</evidence>
<feature type="compositionally biased region" description="Low complexity" evidence="2">
    <location>
        <begin position="34"/>
        <end position="45"/>
    </location>
</feature>
<keyword evidence="4" id="KW-1185">Reference proteome</keyword>
<dbReference type="Proteomes" id="UP000298484">
    <property type="component" value="Unassembled WGS sequence"/>
</dbReference>
<comment type="caution">
    <text evidence="3">The sequence shown here is derived from an EMBL/GenBank/DDBJ whole genome shotgun (WGS) entry which is preliminary data.</text>
</comment>
<gene>
    <name evidence="3" type="ORF">E4U82_00005</name>
</gene>
<dbReference type="RefSeq" id="WP_135107987.1">
    <property type="nucleotide sequence ID" value="NZ_SRHY01000001.1"/>
</dbReference>
<protein>
    <submittedName>
        <fullName evidence="3">DUF3862 domain-containing protein</fullName>
    </submittedName>
</protein>
<dbReference type="Pfam" id="PF07467">
    <property type="entry name" value="BLIP"/>
    <property type="match status" value="1"/>
</dbReference>
<evidence type="ECO:0000256" key="1">
    <source>
        <dbReference type="ARBA" id="ARBA00022729"/>
    </source>
</evidence>
<dbReference type="OrthoDB" id="570195at2"/>
<feature type="region of interest" description="Disordered" evidence="2">
    <location>
        <begin position="32"/>
        <end position="94"/>
    </location>
</feature>
<dbReference type="InterPro" id="IPR037873">
    <property type="entry name" value="BamE-like"/>
</dbReference>
<accession>A0A4Y9AIU6</accession>
<keyword evidence="1" id="KW-0732">Signal</keyword>
<name>A0A4Y9AIU6_9BACI</name>
<dbReference type="InterPro" id="IPR009099">
    <property type="entry name" value="Beta-lactamas_inhib"/>
</dbReference>
<dbReference type="AlphaFoldDB" id="A0A4Y9AIU6"/>